<organism evidence="10">
    <name type="scientific">Blastobotrys adeninivorans</name>
    <name type="common">Yeast</name>
    <name type="synonym">Arxula adeninivorans</name>
    <dbReference type="NCBI Taxonomy" id="409370"/>
    <lineage>
        <taxon>Eukaryota</taxon>
        <taxon>Fungi</taxon>
        <taxon>Dikarya</taxon>
        <taxon>Ascomycota</taxon>
        <taxon>Saccharomycotina</taxon>
        <taxon>Dipodascomycetes</taxon>
        <taxon>Dipodascales</taxon>
        <taxon>Trichomonascaceae</taxon>
        <taxon>Blastobotrys</taxon>
    </lineage>
</organism>
<dbReference type="GO" id="GO:0005730">
    <property type="term" value="C:nucleolus"/>
    <property type="evidence" value="ECO:0007669"/>
    <property type="project" value="UniProtKB-SubCell"/>
</dbReference>
<evidence type="ECO:0000256" key="5">
    <source>
        <dbReference type="ARBA" id="ARBA00022517"/>
    </source>
</evidence>
<name>A0A060TAP5_BLAAD</name>
<proteinExistence type="inferred from homology"/>
<evidence type="ECO:0000259" key="9">
    <source>
        <dbReference type="Pfam" id="PF14615"/>
    </source>
</evidence>
<reference evidence="10" key="1">
    <citation type="submission" date="2014-02" db="EMBL/GenBank/DDBJ databases">
        <authorList>
            <person name="Genoscope - CEA"/>
        </authorList>
    </citation>
    <scope>NUCLEOTIDE SEQUENCE</scope>
    <source>
        <strain evidence="10">LS3</strain>
    </source>
</reference>
<sequence>MANDKRRRRKKARTEDFSSDSSDSSDEEPKVQASPAGQSEAQVDQDIAMDIDIPEGDSDNEDQDNQQFKHPKQLVAPELQKADEHDKKFHDYYMKLVTTEFADDLDKLRKANDFNEKSLGVLINTLKQGSHVFSPADADIVTKDL</sequence>
<accession>A0A060TAP5</accession>
<dbReference type="GO" id="GO:0000027">
    <property type="term" value="P:ribosomal large subunit assembly"/>
    <property type="evidence" value="ECO:0007669"/>
    <property type="project" value="TreeGrafter"/>
</dbReference>
<reference evidence="10" key="2">
    <citation type="submission" date="2014-06" db="EMBL/GenBank/DDBJ databases">
        <title>The complete genome of Blastobotrys (Arxula) adeninivorans LS3 - a yeast of biotechnological interest.</title>
        <authorList>
            <person name="Kunze G."/>
            <person name="Gaillardin C."/>
            <person name="Czernicka M."/>
            <person name="Durrens P."/>
            <person name="Martin T."/>
            <person name="Boer E."/>
            <person name="Gabaldon T."/>
            <person name="Cruz J."/>
            <person name="Talla E."/>
            <person name="Marck C."/>
            <person name="Goffeau A."/>
            <person name="Barbe V."/>
            <person name="Baret P."/>
            <person name="Baronian K."/>
            <person name="Beier S."/>
            <person name="Bleykasten C."/>
            <person name="Bode R."/>
            <person name="Casaregola S."/>
            <person name="Despons L."/>
            <person name="Fairhead C."/>
            <person name="Giersberg M."/>
            <person name="Gierski P."/>
            <person name="Hahnel U."/>
            <person name="Hartmann A."/>
            <person name="Jankowska D."/>
            <person name="Jubin C."/>
            <person name="Jung P."/>
            <person name="Lafontaine I."/>
            <person name="Leh-Louis V."/>
            <person name="Lemaire M."/>
            <person name="Marcet-Houben M."/>
            <person name="Mascher M."/>
            <person name="Morel G."/>
            <person name="Richard G.-F."/>
            <person name="Riechen J."/>
            <person name="Sacerdot C."/>
            <person name="Sarkar A."/>
            <person name="Savel G."/>
            <person name="Schacherer J."/>
            <person name="Sherman D."/>
            <person name="Straub M.-L."/>
            <person name="Stein N."/>
            <person name="Thierry A."/>
            <person name="Trautwein-Schult A."/>
            <person name="Westhof E."/>
            <person name="Worch S."/>
            <person name="Dujon B."/>
            <person name="Souciet J.-L."/>
            <person name="Wincker P."/>
            <person name="Scholz U."/>
            <person name="Neuveglise N."/>
        </authorList>
    </citation>
    <scope>NUCLEOTIDE SEQUENCE</scope>
    <source>
        <strain evidence="10">LS3</strain>
    </source>
</reference>
<evidence type="ECO:0000256" key="1">
    <source>
        <dbReference type="ARBA" id="ARBA00003035"/>
    </source>
</evidence>
<evidence type="ECO:0000256" key="6">
    <source>
        <dbReference type="ARBA" id="ARBA00023242"/>
    </source>
</evidence>
<evidence type="ECO:0000256" key="8">
    <source>
        <dbReference type="SAM" id="MobiDB-lite"/>
    </source>
</evidence>
<evidence type="ECO:0000256" key="3">
    <source>
        <dbReference type="ARBA" id="ARBA00006256"/>
    </source>
</evidence>
<evidence type="ECO:0000256" key="7">
    <source>
        <dbReference type="ARBA" id="ARBA00023274"/>
    </source>
</evidence>
<feature type="domain" description="Ribosome-assembly protein 3 C-terminal" evidence="9">
    <location>
        <begin position="89"/>
        <end position="134"/>
    </location>
</feature>
<dbReference type="PANTHER" id="PTHR28127">
    <property type="entry name" value="RIBOSOME ASSEMBLY PROTEIN 3"/>
    <property type="match status" value="1"/>
</dbReference>
<gene>
    <name evidence="10" type="ORF">GNLVRS02_ARAD1D21384g</name>
</gene>
<dbReference type="AlphaFoldDB" id="A0A060TAP5"/>
<dbReference type="Pfam" id="PF14615">
    <property type="entry name" value="Rsa3"/>
    <property type="match status" value="1"/>
</dbReference>
<dbReference type="EMBL" id="HG937694">
    <property type="protein sequence ID" value="CDP37869.1"/>
    <property type="molecule type" value="Genomic_DNA"/>
</dbReference>
<evidence type="ECO:0000256" key="4">
    <source>
        <dbReference type="ARBA" id="ARBA00015339"/>
    </source>
</evidence>
<dbReference type="InterPro" id="IPR051898">
    <property type="entry name" value="Ribosome_Assembly_3"/>
</dbReference>
<dbReference type="GO" id="GO:0030687">
    <property type="term" value="C:preribosome, large subunit precursor"/>
    <property type="evidence" value="ECO:0007669"/>
    <property type="project" value="TreeGrafter"/>
</dbReference>
<feature type="compositionally biased region" description="Basic residues" evidence="8">
    <location>
        <begin position="1"/>
        <end position="12"/>
    </location>
</feature>
<evidence type="ECO:0000256" key="2">
    <source>
        <dbReference type="ARBA" id="ARBA00004604"/>
    </source>
</evidence>
<keyword evidence="6" id="KW-0539">Nucleus</keyword>
<feature type="compositionally biased region" description="Acidic residues" evidence="8">
    <location>
        <begin position="47"/>
        <end position="64"/>
    </location>
</feature>
<comment type="function">
    <text evidence="1">Required for efficient biogenesis of the 60S ribosomal subunit.</text>
</comment>
<evidence type="ECO:0000313" key="10">
    <source>
        <dbReference type="EMBL" id="CDP37869.1"/>
    </source>
</evidence>
<dbReference type="PANTHER" id="PTHR28127:SF1">
    <property type="entry name" value="RIBOSOME ASSEMBLY PROTEIN 3"/>
    <property type="match status" value="1"/>
</dbReference>
<keyword evidence="5" id="KW-0690">Ribosome biogenesis</keyword>
<keyword evidence="7" id="KW-0687">Ribonucleoprotein</keyword>
<comment type="subcellular location">
    <subcellularLocation>
        <location evidence="2">Nucleus</location>
        <location evidence="2">Nucleolus</location>
    </subcellularLocation>
</comment>
<comment type="similarity">
    <text evidence="3">Belongs to the RSA3 family.</text>
</comment>
<feature type="region of interest" description="Disordered" evidence="8">
    <location>
        <begin position="1"/>
        <end position="72"/>
    </location>
</feature>
<protein>
    <recommendedName>
        <fullName evidence="4">Ribosome assembly protein 3</fullName>
    </recommendedName>
</protein>
<dbReference type="InterPro" id="IPR028217">
    <property type="entry name" value="Rsa3_C"/>
</dbReference>